<dbReference type="GO" id="GO:0009103">
    <property type="term" value="P:lipopolysaccharide biosynthetic process"/>
    <property type="evidence" value="ECO:0007669"/>
    <property type="project" value="TreeGrafter"/>
</dbReference>
<gene>
    <name evidence="4" type="ORF">A3K87_01385</name>
</gene>
<dbReference type="Pfam" id="PF19040">
    <property type="entry name" value="SGNH"/>
    <property type="match status" value="1"/>
</dbReference>
<feature type="transmembrane region" description="Helical" evidence="1">
    <location>
        <begin position="313"/>
        <end position="334"/>
    </location>
</feature>
<dbReference type="GO" id="GO:0016747">
    <property type="term" value="F:acyltransferase activity, transferring groups other than amino-acyl groups"/>
    <property type="evidence" value="ECO:0007669"/>
    <property type="project" value="InterPro"/>
</dbReference>
<comment type="caution">
    <text evidence="4">The sequence shown here is derived from an EMBL/GenBank/DDBJ whole genome shotgun (WGS) entry which is preliminary data.</text>
</comment>
<dbReference type="Proteomes" id="UP000077852">
    <property type="component" value="Unassembled WGS sequence"/>
</dbReference>
<organism evidence="4 5">
    <name type="scientific">Variovorax paradoxus</name>
    <dbReference type="NCBI Taxonomy" id="34073"/>
    <lineage>
        <taxon>Bacteria</taxon>
        <taxon>Pseudomonadati</taxon>
        <taxon>Pseudomonadota</taxon>
        <taxon>Betaproteobacteria</taxon>
        <taxon>Burkholderiales</taxon>
        <taxon>Comamonadaceae</taxon>
        <taxon>Variovorax</taxon>
    </lineage>
</organism>
<feature type="transmembrane region" description="Helical" evidence="1">
    <location>
        <begin position="33"/>
        <end position="54"/>
    </location>
</feature>
<feature type="transmembrane region" description="Helical" evidence="1">
    <location>
        <begin position="164"/>
        <end position="183"/>
    </location>
</feature>
<dbReference type="PANTHER" id="PTHR23028">
    <property type="entry name" value="ACETYLTRANSFERASE"/>
    <property type="match status" value="1"/>
</dbReference>
<feature type="transmembrane region" description="Helical" evidence="1">
    <location>
        <begin position="279"/>
        <end position="301"/>
    </location>
</feature>
<evidence type="ECO:0000259" key="2">
    <source>
        <dbReference type="Pfam" id="PF01757"/>
    </source>
</evidence>
<reference evidence="4 5" key="1">
    <citation type="submission" date="2016-03" db="EMBL/GenBank/DDBJ databases">
        <title>Genome sequence of Variovorax paradoxus KB5.</title>
        <authorList>
            <person name="Jeong H."/>
            <person name="Hong C.E."/>
            <person name="Jo S.H."/>
            <person name="Park J.M."/>
        </authorList>
    </citation>
    <scope>NUCLEOTIDE SEQUENCE [LARGE SCALE GENOMIC DNA]</scope>
    <source>
        <strain evidence="4 5">KB5</strain>
    </source>
</reference>
<dbReference type="InterPro" id="IPR002656">
    <property type="entry name" value="Acyl_transf_3_dom"/>
</dbReference>
<name>A0AA91IB59_VARPD</name>
<feature type="transmembrane region" description="Helical" evidence="1">
    <location>
        <begin position="75"/>
        <end position="94"/>
    </location>
</feature>
<evidence type="ECO:0000313" key="4">
    <source>
        <dbReference type="EMBL" id="OAK64169.1"/>
    </source>
</evidence>
<accession>A0AA91IB59</accession>
<dbReference type="GO" id="GO:0016020">
    <property type="term" value="C:membrane"/>
    <property type="evidence" value="ECO:0007669"/>
    <property type="project" value="TreeGrafter"/>
</dbReference>
<dbReference type="Pfam" id="PF01757">
    <property type="entry name" value="Acyl_transf_3"/>
    <property type="match status" value="1"/>
</dbReference>
<feature type="domain" description="Acyltransferase 3" evidence="2">
    <location>
        <begin position="9"/>
        <end position="331"/>
    </location>
</feature>
<dbReference type="InterPro" id="IPR043968">
    <property type="entry name" value="SGNH"/>
</dbReference>
<evidence type="ECO:0000256" key="1">
    <source>
        <dbReference type="SAM" id="Phobius"/>
    </source>
</evidence>
<keyword evidence="4" id="KW-0808">Transferase</keyword>
<dbReference type="InterPro" id="IPR050879">
    <property type="entry name" value="Acyltransferase_3"/>
</dbReference>
<keyword evidence="1" id="KW-1133">Transmembrane helix</keyword>
<evidence type="ECO:0000259" key="3">
    <source>
        <dbReference type="Pfam" id="PF19040"/>
    </source>
</evidence>
<keyword evidence="1" id="KW-0472">Membrane</keyword>
<evidence type="ECO:0000313" key="5">
    <source>
        <dbReference type="Proteomes" id="UP000077852"/>
    </source>
</evidence>
<sequence length="657" mass="72275">MMHPKYRPDIDGLRAIAVASVVVYHAFPKALMGGFIGVDIFFVISGFLITTIILQSLAAGDFSYRDFYERRIRRIFPALIVVLLATLCAGWYLLLSDEFAELGKQTVGGSAFVANLVFWSESGYFDTAAETKPLLHLWSLGIEEQFYIFWPLLLGLAWRRRWPIVRVVLAVAAVSLLVNVTTVHPLPAASFYSPASRFWELMVGGILACMRLKPPAPNAWRSHAQSVLGVGLIVLGLVMIRSNKSFPGWWALLPTLGAVSCIAAGPNGVLNKYLLSNRVMVWIGLISYPLYLWHWPLLAFVRIVEADPLHPSPVYRAGAMVASVLLAWGTYRFIERFARNRPGPGTIKVLGAGMVLVAAAGVAIFLGVPGPRNDSERLQIVANATLDADYYAGFKLDQIGEQLVYKTGNGPKRVLFVGDSHVQQYAPRVMELSRTLAMPDKSAWFVTQGACPAVPGVQADKNIGCAERRDAMLAYAMGPEVDSVVIGGCWNCYFVGHGALEYYFRDADNKVHPFQGGDGIERSLASLEATLRELARHKKVYLLLDNPGGEEFTPKRLIEGSRLTRMEAMSSTPTAPLPADQKQLNDRLRAIAEASGAEPIDAMAVLCKNDQCLRTMPDGSPAYKDADHLRPRFTREEASYFDRTVRTAPAAAAAQPR</sequence>
<feature type="transmembrane region" description="Helical" evidence="1">
    <location>
        <begin position="248"/>
        <end position="267"/>
    </location>
</feature>
<dbReference type="AlphaFoldDB" id="A0AA91IB59"/>
<dbReference type="EMBL" id="LVHG01000040">
    <property type="protein sequence ID" value="OAK64169.1"/>
    <property type="molecule type" value="Genomic_DNA"/>
</dbReference>
<proteinExistence type="predicted"/>
<feature type="transmembrane region" description="Helical" evidence="1">
    <location>
        <begin position="135"/>
        <end position="157"/>
    </location>
</feature>
<feature type="domain" description="SGNH" evidence="3">
    <location>
        <begin position="405"/>
        <end position="633"/>
    </location>
</feature>
<feature type="transmembrane region" description="Helical" evidence="1">
    <location>
        <begin position="346"/>
        <end position="368"/>
    </location>
</feature>
<keyword evidence="1" id="KW-0812">Transmembrane</keyword>
<protein>
    <submittedName>
        <fullName evidence="4">Acyltransferase</fullName>
    </submittedName>
</protein>
<keyword evidence="4" id="KW-0012">Acyltransferase</keyword>
<dbReference type="PANTHER" id="PTHR23028:SF53">
    <property type="entry name" value="ACYL_TRANSF_3 DOMAIN-CONTAINING PROTEIN"/>
    <property type="match status" value="1"/>
</dbReference>